<sequence>MRQNRLNDAAIVLQRVFSQAGIKFGIFGGYAIGVLGGFRETKDIDCMVAASKNEVLKLLQRKDGFIAVPQKRQDYIAFLWSNRHGKEYPVLVEIFCETFPEAVFSMGKVPTVTLPIVGQAFGAGQSTFLDPVYIFRGKLQAAGQRGRYHDAADLRWLEQRFRKSLRQSKCLFNIQDVGLAMARYPELEPLFERLGINTLAASLTVDGLDLKAGLGCGVGNVQKGILAPANFFRLASALLLMIH</sequence>
<name>A0A6A6P7J1_9PEZI</name>
<protein>
    <submittedName>
        <fullName evidence="1">Uncharacterized protein</fullName>
    </submittedName>
</protein>
<evidence type="ECO:0000313" key="1">
    <source>
        <dbReference type="EMBL" id="KAF2459393.1"/>
    </source>
</evidence>
<dbReference type="Proteomes" id="UP000799766">
    <property type="component" value="Unassembled WGS sequence"/>
</dbReference>
<dbReference type="InterPro" id="IPR043519">
    <property type="entry name" value="NT_sf"/>
</dbReference>
<gene>
    <name evidence="1" type="ORF">BDY21DRAFT_189807</name>
</gene>
<dbReference type="EMBL" id="MU001675">
    <property type="protein sequence ID" value="KAF2459393.1"/>
    <property type="molecule type" value="Genomic_DNA"/>
</dbReference>
<dbReference type="OrthoDB" id="3259529at2759"/>
<dbReference type="AlphaFoldDB" id="A0A6A6P7J1"/>
<proteinExistence type="predicted"/>
<evidence type="ECO:0000313" key="2">
    <source>
        <dbReference type="Proteomes" id="UP000799766"/>
    </source>
</evidence>
<dbReference type="SUPFAM" id="SSF81301">
    <property type="entry name" value="Nucleotidyltransferase"/>
    <property type="match status" value="1"/>
</dbReference>
<accession>A0A6A6P7J1</accession>
<organism evidence="1 2">
    <name type="scientific">Lineolata rhizophorae</name>
    <dbReference type="NCBI Taxonomy" id="578093"/>
    <lineage>
        <taxon>Eukaryota</taxon>
        <taxon>Fungi</taxon>
        <taxon>Dikarya</taxon>
        <taxon>Ascomycota</taxon>
        <taxon>Pezizomycotina</taxon>
        <taxon>Dothideomycetes</taxon>
        <taxon>Dothideomycetes incertae sedis</taxon>
        <taxon>Lineolatales</taxon>
        <taxon>Lineolataceae</taxon>
        <taxon>Lineolata</taxon>
    </lineage>
</organism>
<dbReference type="Gene3D" id="3.30.460.40">
    <property type="match status" value="1"/>
</dbReference>
<reference evidence="1" key="1">
    <citation type="journal article" date="2020" name="Stud. Mycol.">
        <title>101 Dothideomycetes genomes: a test case for predicting lifestyles and emergence of pathogens.</title>
        <authorList>
            <person name="Haridas S."/>
            <person name="Albert R."/>
            <person name="Binder M."/>
            <person name="Bloem J."/>
            <person name="Labutti K."/>
            <person name="Salamov A."/>
            <person name="Andreopoulos B."/>
            <person name="Baker S."/>
            <person name="Barry K."/>
            <person name="Bills G."/>
            <person name="Bluhm B."/>
            <person name="Cannon C."/>
            <person name="Castanera R."/>
            <person name="Culley D."/>
            <person name="Daum C."/>
            <person name="Ezra D."/>
            <person name="Gonzalez J."/>
            <person name="Henrissat B."/>
            <person name="Kuo A."/>
            <person name="Liang C."/>
            <person name="Lipzen A."/>
            <person name="Lutzoni F."/>
            <person name="Magnuson J."/>
            <person name="Mondo S."/>
            <person name="Nolan M."/>
            <person name="Ohm R."/>
            <person name="Pangilinan J."/>
            <person name="Park H.-J."/>
            <person name="Ramirez L."/>
            <person name="Alfaro M."/>
            <person name="Sun H."/>
            <person name="Tritt A."/>
            <person name="Yoshinaga Y."/>
            <person name="Zwiers L.-H."/>
            <person name="Turgeon B."/>
            <person name="Goodwin S."/>
            <person name="Spatafora J."/>
            <person name="Crous P."/>
            <person name="Grigoriev I."/>
        </authorList>
    </citation>
    <scope>NUCLEOTIDE SEQUENCE</scope>
    <source>
        <strain evidence="1">ATCC 16933</strain>
    </source>
</reference>
<keyword evidence="2" id="KW-1185">Reference proteome</keyword>